<dbReference type="AlphaFoldDB" id="A0A7M3MIB0"/>
<keyword evidence="2 10" id="KW-0963">Cytoplasm</keyword>
<comment type="function">
    <text evidence="9">Involved in targeting and insertion of nascent membrane proteins into the cytoplasmic membrane. Acts as a receptor for the complex formed by the signal recognition particle (SRP) and the ribosome-nascent chain (RNC). Interaction with SRP-RNC leads to the transfer of the RNC complex to the Sec translocase for insertion into the membrane, the hydrolysis of GTP by both Ffh and FtsY, and the dissociation of the SRP-FtsY complex into the individual components.</text>
</comment>
<dbReference type="Pfam" id="PF02881">
    <property type="entry name" value="SRP54_N"/>
    <property type="match status" value="1"/>
</dbReference>
<evidence type="ECO:0000256" key="9">
    <source>
        <dbReference type="ARBA" id="ARBA00053570"/>
    </source>
</evidence>
<dbReference type="GO" id="GO:0003924">
    <property type="term" value="F:GTPase activity"/>
    <property type="evidence" value="ECO:0007669"/>
    <property type="project" value="UniProtKB-UniRule"/>
</dbReference>
<dbReference type="RefSeq" id="WP_144302183.1">
    <property type="nucleotide sequence ID" value="NZ_QMIE01000003.1"/>
</dbReference>
<keyword evidence="1 10" id="KW-1003">Cell membrane</keyword>
<dbReference type="OrthoDB" id="9804720at2"/>
<dbReference type="InterPro" id="IPR013822">
    <property type="entry name" value="Signal_recog_particl_SRP54_hlx"/>
</dbReference>
<dbReference type="Proteomes" id="UP000448292">
    <property type="component" value="Unassembled WGS sequence"/>
</dbReference>
<dbReference type="InterPro" id="IPR003593">
    <property type="entry name" value="AAA+_ATPase"/>
</dbReference>
<feature type="compositionally biased region" description="Low complexity" evidence="12">
    <location>
        <begin position="18"/>
        <end position="34"/>
    </location>
</feature>
<evidence type="ECO:0000256" key="6">
    <source>
        <dbReference type="ARBA" id="ARBA00023136"/>
    </source>
</evidence>
<feature type="compositionally biased region" description="Pro residues" evidence="12">
    <location>
        <begin position="71"/>
        <end position="83"/>
    </location>
</feature>
<comment type="subcellular location">
    <subcellularLocation>
        <location evidence="10">Cell membrane</location>
        <topology evidence="10">Peripheral membrane protein</topology>
        <orientation evidence="10">Cytoplasmic side</orientation>
    </subcellularLocation>
    <subcellularLocation>
        <location evidence="10">Cytoplasm</location>
    </subcellularLocation>
</comment>
<feature type="binding site" evidence="10">
    <location>
        <begin position="298"/>
        <end position="305"/>
    </location>
    <ligand>
        <name>GTP</name>
        <dbReference type="ChEBI" id="CHEBI:37565"/>
    </ligand>
</feature>
<dbReference type="PANTHER" id="PTHR43134:SF1">
    <property type="entry name" value="SIGNAL RECOGNITION PARTICLE RECEPTOR SUBUNIT ALPHA"/>
    <property type="match status" value="1"/>
</dbReference>
<dbReference type="SUPFAM" id="SSF52540">
    <property type="entry name" value="P-loop containing nucleoside triphosphate hydrolases"/>
    <property type="match status" value="1"/>
</dbReference>
<proteinExistence type="inferred from homology"/>
<evidence type="ECO:0000256" key="5">
    <source>
        <dbReference type="ARBA" id="ARBA00023134"/>
    </source>
</evidence>
<dbReference type="SMART" id="SM00962">
    <property type="entry name" value="SRP54"/>
    <property type="match status" value="1"/>
</dbReference>
<dbReference type="PANTHER" id="PTHR43134">
    <property type="entry name" value="SIGNAL RECOGNITION PARTICLE RECEPTOR SUBUNIT ALPHA"/>
    <property type="match status" value="1"/>
</dbReference>
<evidence type="ECO:0000256" key="2">
    <source>
        <dbReference type="ARBA" id="ARBA00022490"/>
    </source>
</evidence>
<comment type="subunit">
    <text evidence="10">Part of the signal recognition particle protein translocation system, which is composed of SRP and FtsY.</text>
</comment>
<dbReference type="EMBL" id="QMIE01000003">
    <property type="protein sequence ID" value="TVM18908.1"/>
    <property type="molecule type" value="Genomic_DNA"/>
</dbReference>
<reference evidence="14 15" key="1">
    <citation type="submission" date="2018-06" db="EMBL/GenBank/DDBJ databases">
        <title>Complete genome of Desulfovibrio indonesiensis P37SLT.</title>
        <authorList>
            <person name="Crispim J.S."/>
            <person name="Vidigal P.M.P."/>
            <person name="Silva L.C.F."/>
            <person name="Laguardia C.N."/>
            <person name="Araujo L.C."/>
            <person name="Dias R.S."/>
            <person name="Sousa M.P."/>
            <person name="Paula S.O."/>
            <person name="Silva C."/>
        </authorList>
    </citation>
    <scope>NUCLEOTIDE SEQUENCE [LARGE SCALE GENOMIC DNA]</scope>
    <source>
        <strain evidence="14 15">P37SLT</strain>
    </source>
</reference>
<dbReference type="InterPro" id="IPR027417">
    <property type="entry name" value="P-loop_NTPase"/>
</dbReference>
<feature type="binding site" evidence="10">
    <location>
        <begin position="444"/>
        <end position="447"/>
    </location>
    <ligand>
        <name>GTP</name>
        <dbReference type="ChEBI" id="CHEBI:37565"/>
    </ligand>
</feature>
<feature type="compositionally biased region" description="Acidic residues" evidence="12">
    <location>
        <begin position="35"/>
        <end position="49"/>
    </location>
</feature>
<dbReference type="GO" id="GO:0005886">
    <property type="term" value="C:plasma membrane"/>
    <property type="evidence" value="ECO:0007669"/>
    <property type="project" value="UniProtKB-SubCell"/>
</dbReference>
<keyword evidence="7 10" id="KW-0675">Receptor</keyword>
<evidence type="ECO:0000256" key="4">
    <source>
        <dbReference type="ARBA" id="ARBA00022801"/>
    </source>
</evidence>
<comment type="catalytic activity">
    <reaction evidence="8 10">
        <text>GTP + H2O = GDP + phosphate + H(+)</text>
        <dbReference type="Rhea" id="RHEA:19669"/>
        <dbReference type="ChEBI" id="CHEBI:15377"/>
        <dbReference type="ChEBI" id="CHEBI:15378"/>
        <dbReference type="ChEBI" id="CHEBI:37565"/>
        <dbReference type="ChEBI" id="CHEBI:43474"/>
        <dbReference type="ChEBI" id="CHEBI:58189"/>
        <dbReference type="EC" id="3.6.5.4"/>
    </reaction>
</comment>
<dbReference type="PROSITE" id="PS00300">
    <property type="entry name" value="SRP54"/>
    <property type="match status" value="1"/>
</dbReference>
<dbReference type="SUPFAM" id="SSF47364">
    <property type="entry name" value="Domain of the SRP/SRP receptor G-proteins"/>
    <property type="match status" value="1"/>
</dbReference>
<comment type="caution">
    <text evidence="14">The sequence shown here is derived from an EMBL/GenBank/DDBJ whole genome shotgun (WGS) entry which is preliminary data.</text>
</comment>
<feature type="coiled-coil region" evidence="11">
    <location>
        <begin position="177"/>
        <end position="204"/>
    </location>
</feature>
<evidence type="ECO:0000256" key="7">
    <source>
        <dbReference type="ARBA" id="ARBA00023170"/>
    </source>
</evidence>
<dbReference type="InterPro" id="IPR042101">
    <property type="entry name" value="SRP54_N_sf"/>
</dbReference>
<dbReference type="Gene3D" id="1.20.120.140">
    <property type="entry name" value="Signal recognition particle SRP54, nucleotide-binding domain"/>
    <property type="match status" value="1"/>
</dbReference>
<dbReference type="NCBIfam" id="TIGR00064">
    <property type="entry name" value="ftsY"/>
    <property type="match status" value="1"/>
</dbReference>
<feature type="region of interest" description="Disordered" evidence="12">
    <location>
        <begin position="14"/>
        <end position="94"/>
    </location>
</feature>
<evidence type="ECO:0000313" key="14">
    <source>
        <dbReference type="EMBL" id="TVM18908.1"/>
    </source>
</evidence>
<keyword evidence="3 10" id="KW-0547">Nucleotide-binding</keyword>
<sequence length="492" mass="54074">MAFFSKLKFWKKDEENEAAVSAEEAEAAAEAAEGAAEEAPAEPEAEIPVEGESVVSPAPPIVEPPAERTPAPEPSEVPPPEPAAAPSEAPPAAVEDWQKDLALALREAEPRLSAWLDAILEGVERKGTELWERLSFLFKALGAPASEAEDFIDRFRKWLDDMEYEAVAEFRSELQYRLALALELEDEEDERNRLMLKLSEGLAKTKETITKRIDSLLDTHETIDEAFWEELEEILIMADVGYEASVQLADRLRARAKKGNITDPALFKDLMREELEEIFKEKKRIAVVNPPEVVLVIGVNGVGKTTTIAKLAHRAQMQGRKVLIAAGDTFRAAAVEQLEIWSKRVGAGFYAKGQDADPAAVAWEAMEKAVDEGYDLLIVDTAGRLHTKVNLMDELRKIKQVLGKKHPGAPHRSVLVLDSTTGQNAISQAQLFNEGVGVDEVILTKLDGTAKGGVVVAIALQFQLPITYVGLGEKMEDLRPFDGHDFAKALLT</sequence>
<dbReference type="SMART" id="SM00963">
    <property type="entry name" value="SRP54_N"/>
    <property type="match status" value="1"/>
</dbReference>
<feature type="domain" description="SRP54-type proteins GTP-binding" evidence="13">
    <location>
        <begin position="465"/>
        <end position="478"/>
    </location>
</feature>
<dbReference type="CDD" id="cd17874">
    <property type="entry name" value="FtsY"/>
    <property type="match status" value="1"/>
</dbReference>
<dbReference type="GO" id="GO:0006614">
    <property type="term" value="P:SRP-dependent cotranslational protein targeting to membrane"/>
    <property type="evidence" value="ECO:0007669"/>
    <property type="project" value="InterPro"/>
</dbReference>
<evidence type="ECO:0000256" key="11">
    <source>
        <dbReference type="SAM" id="Coils"/>
    </source>
</evidence>
<dbReference type="InterPro" id="IPR000897">
    <property type="entry name" value="SRP54_GTPase_dom"/>
</dbReference>
<feature type="binding site" evidence="10">
    <location>
        <begin position="380"/>
        <end position="384"/>
    </location>
    <ligand>
        <name>GTP</name>
        <dbReference type="ChEBI" id="CHEBI:37565"/>
    </ligand>
</feature>
<dbReference type="EC" id="3.6.5.4" evidence="10"/>
<dbReference type="SMART" id="SM00382">
    <property type="entry name" value="AAA"/>
    <property type="match status" value="1"/>
</dbReference>
<gene>
    <name evidence="10" type="primary">ftsY</name>
    <name evidence="14" type="ORF">DPQ33_05475</name>
</gene>
<dbReference type="FunFam" id="3.40.50.300:FF:000053">
    <property type="entry name" value="Signal recognition particle receptor FtsY"/>
    <property type="match status" value="1"/>
</dbReference>
<dbReference type="Pfam" id="PF00448">
    <property type="entry name" value="SRP54"/>
    <property type="match status" value="1"/>
</dbReference>
<dbReference type="Gene3D" id="3.40.50.300">
    <property type="entry name" value="P-loop containing nucleotide triphosphate hydrolases"/>
    <property type="match status" value="1"/>
</dbReference>
<dbReference type="GO" id="GO:0005737">
    <property type="term" value="C:cytoplasm"/>
    <property type="evidence" value="ECO:0007669"/>
    <property type="project" value="UniProtKB-SubCell"/>
</dbReference>
<dbReference type="HAMAP" id="MF_00920">
    <property type="entry name" value="FtsY"/>
    <property type="match status" value="1"/>
</dbReference>
<name>A0A7M3MIB0_9BACT</name>
<keyword evidence="6 10" id="KW-0472">Membrane</keyword>
<feature type="compositionally biased region" description="Low complexity" evidence="12">
    <location>
        <begin position="84"/>
        <end position="94"/>
    </location>
</feature>
<accession>A0A7M3MIB0</accession>
<evidence type="ECO:0000256" key="3">
    <source>
        <dbReference type="ARBA" id="ARBA00022741"/>
    </source>
</evidence>
<protein>
    <recommendedName>
        <fullName evidence="10">Signal recognition particle receptor FtsY</fullName>
        <shortName evidence="10">SRP receptor</shortName>
        <ecNumber evidence="10">3.6.5.4</ecNumber>
    </recommendedName>
</protein>
<dbReference type="GO" id="GO:0005047">
    <property type="term" value="F:signal recognition particle binding"/>
    <property type="evidence" value="ECO:0007669"/>
    <property type="project" value="TreeGrafter"/>
</dbReference>
<keyword evidence="11" id="KW-0175">Coiled coil</keyword>
<keyword evidence="4 10" id="KW-0378">Hydrolase</keyword>
<evidence type="ECO:0000256" key="1">
    <source>
        <dbReference type="ARBA" id="ARBA00022475"/>
    </source>
</evidence>
<comment type="similarity">
    <text evidence="10">Belongs to the GTP-binding SRP family. FtsY subfamily.</text>
</comment>
<dbReference type="GO" id="GO:0005525">
    <property type="term" value="F:GTP binding"/>
    <property type="evidence" value="ECO:0007669"/>
    <property type="project" value="UniProtKB-UniRule"/>
</dbReference>
<keyword evidence="15" id="KW-1185">Reference proteome</keyword>
<keyword evidence="5 10" id="KW-0342">GTP-binding</keyword>
<organism evidence="14 15">
    <name type="scientific">Oceanidesulfovibrio indonesiensis</name>
    <dbReference type="NCBI Taxonomy" id="54767"/>
    <lineage>
        <taxon>Bacteria</taxon>
        <taxon>Pseudomonadati</taxon>
        <taxon>Thermodesulfobacteriota</taxon>
        <taxon>Desulfovibrionia</taxon>
        <taxon>Desulfovibrionales</taxon>
        <taxon>Desulfovibrionaceae</taxon>
        <taxon>Oceanidesulfovibrio</taxon>
    </lineage>
</organism>
<dbReference type="InterPro" id="IPR036225">
    <property type="entry name" value="SRP/SRP_N"/>
</dbReference>
<evidence type="ECO:0000259" key="13">
    <source>
        <dbReference type="PROSITE" id="PS00300"/>
    </source>
</evidence>
<evidence type="ECO:0000256" key="12">
    <source>
        <dbReference type="SAM" id="MobiDB-lite"/>
    </source>
</evidence>
<evidence type="ECO:0000313" key="15">
    <source>
        <dbReference type="Proteomes" id="UP000448292"/>
    </source>
</evidence>
<dbReference type="InterPro" id="IPR004390">
    <property type="entry name" value="SR_rcpt_FtsY"/>
</dbReference>
<evidence type="ECO:0000256" key="8">
    <source>
        <dbReference type="ARBA" id="ARBA00048027"/>
    </source>
</evidence>
<dbReference type="FunFam" id="1.20.120.140:FF:000002">
    <property type="entry name" value="Signal recognition particle receptor FtsY"/>
    <property type="match status" value="1"/>
</dbReference>
<evidence type="ECO:0000256" key="10">
    <source>
        <dbReference type="HAMAP-Rule" id="MF_00920"/>
    </source>
</evidence>